<evidence type="ECO:0000313" key="4">
    <source>
        <dbReference type="Proteomes" id="UP000503462"/>
    </source>
</evidence>
<protein>
    <submittedName>
        <fullName evidence="3">Uncharacterized protein</fullName>
    </submittedName>
</protein>
<feature type="region of interest" description="Disordered" evidence="2">
    <location>
        <begin position="175"/>
        <end position="194"/>
    </location>
</feature>
<accession>A0A6H0Y2R1</accession>
<keyword evidence="4" id="KW-1185">Reference proteome</keyword>
<organism evidence="3 4">
    <name type="scientific">Peltaster fructicola</name>
    <dbReference type="NCBI Taxonomy" id="286661"/>
    <lineage>
        <taxon>Eukaryota</taxon>
        <taxon>Fungi</taxon>
        <taxon>Dikarya</taxon>
        <taxon>Ascomycota</taxon>
        <taxon>Pezizomycotina</taxon>
        <taxon>Dothideomycetes</taxon>
        <taxon>Dothideomycetes incertae sedis</taxon>
        <taxon>Peltaster</taxon>
    </lineage>
</organism>
<evidence type="ECO:0000256" key="1">
    <source>
        <dbReference type="SAM" id="Coils"/>
    </source>
</evidence>
<dbReference type="EMBL" id="CP051142">
    <property type="protein sequence ID" value="QIX01138.1"/>
    <property type="molecule type" value="Genomic_DNA"/>
</dbReference>
<keyword evidence="1" id="KW-0175">Coiled coil</keyword>
<dbReference type="OrthoDB" id="3946750at2759"/>
<feature type="region of interest" description="Disordered" evidence="2">
    <location>
        <begin position="95"/>
        <end position="123"/>
    </location>
</feature>
<feature type="compositionally biased region" description="Basic and acidic residues" evidence="2">
    <location>
        <begin position="103"/>
        <end position="116"/>
    </location>
</feature>
<feature type="compositionally biased region" description="Polar residues" evidence="2">
    <location>
        <begin position="526"/>
        <end position="538"/>
    </location>
</feature>
<feature type="coiled-coil region" evidence="1">
    <location>
        <begin position="545"/>
        <end position="636"/>
    </location>
</feature>
<dbReference type="Proteomes" id="UP000503462">
    <property type="component" value="Chromosome 4"/>
</dbReference>
<feature type="compositionally biased region" description="Polar residues" evidence="2">
    <location>
        <begin position="775"/>
        <end position="789"/>
    </location>
</feature>
<evidence type="ECO:0000256" key="2">
    <source>
        <dbReference type="SAM" id="MobiDB-lite"/>
    </source>
</evidence>
<feature type="compositionally biased region" description="Basic and acidic residues" evidence="2">
    <location>
        <begin position="175"/>
        <end position="189"/>
    </location>
</feature>
<dbReference type="AlphaFoldDB" id="A0A6H0Y2R1"/>
<feature type="region of interest" description="Disordered" evidence="2">
    <location>
        <begin position="906"/>
        <end position="969"/>
    </location>
</feature>
<proteinExistence type="predicted"/>
<feature type="region of interest" description="Disordered" evidence="2">
    <location>
        <begin position="751"/>
        <end position="797"/>
    </location>
</feature>
<gene>
    <name evidence="3" type="ORF">AMS68_006655</name>
</gene>
<feature type="compositionally biased region" description="Low complexity" evidence="2">
    <location>
        <begin position="918"/>
        <end position="928"/>
    </location>
</feature>
<name>A0A6H0Y2R1_9PEZI</name>
<feature type="compositionally biased region" description="Basic and acidic residues" evidence="2">
    <location>
        <begin position="757"/>
        <end position="767"/>
    </location>
</feature>
<evidence type="ECO:0000313" key="3">
    <source>
        <dbReference type="EMBL" id="QIX01138.1"/>
    </source>
</evidence>
<reference evidence="3 4" key="1">
    <citation type="journal article" date="2016" name="Sci. Rep.">
        <title>Peltaster fructicola genome reveals evolution from an invasive phytopathogen to an ectophytic parasite.</title>
        <authorList>
            <person name="Xu C."/>
            <person name="Chen H."/>
            <person name="Gleason M.L."/>
            <person name="Xu J.R."/>
            <person name="Liu H."/>
            <person name="Zhang R."/>
            <person name="Sun G."/>
        </authorList>
    </citation>
    <scope>NUCLEOTIDE SEQUENCE [LARGE SCALE GENOMIC DNA]</scope>
    <source>
        <strain evidence="3 4">LNHT1506</strain>
    </source>
</reference>
<feature type="region of interest" description="Disordered" evidence="2">
    <location>
        <begin position="518"/>
        <end position="542"/>
    </location>
</feature>
<sequence>MSYPQAKTSITRLRSSSVPVMPSMQVRHFWPFNRRTPDWSSHLDPHYLRFHRQRNLATRAKLLKSIRRGNKWDLGGDHELFFSPRHARLASHYNGAGGHKRWRQDTEQEVREKQEDGDGYELSSREKAWKEHMERIRKRIDVDPYEAIFGKRFQPFWATLMPQWGLSAAAEPASSKDAKADMKQAEQKPESSAYAYSRSTSWDSWTNTAKGTEWDSLSGETKHYEYDPITNRMVQIVKPAPAAETKHEAGAKQAPAPQRKAIPIPQFATSEPTNSIDNLTAISIRASMGKPKSQDHHQIAALLQESAPKKSATSSWDHAEQYCMLERELTSLQVKKDGLADEARRTFHYGDLARRHEQLDIQIKAVKNKLHTLNEEQIQMATASVHDRTSAKPLTTALQRGASVSKKVTDPPLRPAVDRMQSKPALDMDDSAAHESTEAAAAAVPKAWADQANLLQSARVERTSSKVPYPSLVPKWVDEMADRQEAAANDTAAHERAAKLAKTDALLQAEVSRQKLVMQSQEERSASSVNAQRPTTVETKTKSIEDRYKAKLAAMKEELNLAYQQSSRHADEFRDQISKSLQRSENAQDLEAKYKAKLAAMKENLDTAYKQSAKHADEFNKQVQKLDQLKRAKETNHAVSSTVPASATQQALVKEIRGIYEQAYGVIGQESKSTPAMEDALAGFDKMTAYEGHRKPRTHSTGPVKEVDNAYTFQKDNLETELAPPAPLAKTVNNAYDFKDDGLEQELAASPLAARSVEPRHTSKQDALEQELAKFSQSSSKTDKAVSSTKHQREKDPLVMDAKTGVYRFHKDNLEAELTAKAEPVNQDLPDLDAKAYNFKDDDLEAELTQRWRTMKRNGVPWRQRYAELKEVYKMVNEVKHGRSVNPVDGTAAPVTGNYASPTGFVRFDDPVMSQTDTKSSGKSGASSTRDHPRVKREEAVFTGTRRVHGSYDMSSRDGARRARRRQRRARKIAKTLALVTVLSLGGAYVYGMQIENSEMKRLGGQEAWARMAQKYEQGGERGIAEAIKGMKQTDPKWSSGLFWK</sequence>
<feature type="compositionally biased region" description="Basic and acidic residues" evidence="2">
    <location>
        <begin position="929"/>
        <end position="940"/>
    </location>
</feature>